<reference evidence="2" key="1">
    <citation type="submission" date="2010-07" db="EMBL/GenBank/DDBJ databases">
        <authorList>
            <person name="Muzny D."/>
            <person name="Qin X."/>
            <person name="Deng J."/>
            <person name="Jiang H."/>
            <person name="Liu Y."/>
            <person name="Qu J."/>
            <person name="Song X.-Z."/>
            <person name="Zhang L."/>
            <person name="Thornton R."/>
            <person name="Coyle M."/>
            <person name="Francisco L."/>
            <person name="Jackson L."/>
            <person name="Javaid M."/>
            <person name="Korchina V."/>
            <person name="Kovar C."/>
            <person name="Mata R."/>
            <person name="Mathew T."/>
            <person name="Ngo R."/>
            <person name="Nguyen L."/>
            <person name="Nguyen N."/>
            <person name="Okwuonu G."/>
            <person name="Ongeri F."/>
            <person name="Pham C."/>
            <person name="Simmons D."/>
            <person name="Wilczek-Boney K."/>
            <person name="Hale W."/>
            <person name="Jakkamsetti A."/>
            <person name="Pham P."/>
            <person name="Ruth R."/>
            <person name="San Lucas F."/>
            <person name="Warren J."/>
            <person name="Zhang J."/>
            <person name="Zhao Z."/>
            <person name="Zhou C."/>
            <person name="Zhu D."/>
            <person name="Lee S."/>
            <person name="Bess C."/>
            <person name="Blankenburg K."/>
            <person name="Forbes L."/>
            <person name="Fu Q."/>
            <person name="Gubbala S."/>
            <person name="Hirani K."/>
            <person name="Jayaseelan J.C."/>
            <person name="Lara F."/>
            <person name="Munidasa M."/>
            <person name="Palculict T."/>
            <person name="Patil S."/>
            <person name="Pu L.-L."/>
            <person name="Saada N."/>
            <person name="Tang L."/>
            <person name="Weissenberger G."/>
            <person name="Zhu Y."/>
            <person name="Hemphill L."/>
            <person name="Shang Y."/>
            <person name="Youmans B."/>
            <person name="Ayvaz T."/>
            <person name="Ross M."/>
            <person name="Santibanez J."/>
            <person name="Aqrawi P."/>
            <person name="Gross S."/>
            <person name="Joshi V."/>
            <person name="Fowler G."/>
            <person name="Nazareth L."/>
            <person name="Reid J."/>
            <person name="Worley K."/>
            <person name="Petrosino J."/>
            <person name="Highlander S."/>
            <person name="Gibbs R."/>
        </authorList>
    </citation>
    <scope>NUCLEOTIDE SEQUENCE [LARGE SCALE GENOMIC DNA]</scope>
    <source>
        <strain evidence="2">DSM 16973</strain>
    </source>
</reference>
<proteinExistence type="predicted"/>
<comment type="caution">
    <text evidence="2">The sequence shown here is derived from an EMBL/GenBank/DDBJ whole genome shotgun (WGS) entry which is preliminary data.</text>
</comment>
<dbReference type="HOGENOM" id="CLU_1208917_0_0_10"/>
<gene>
    <name evidence="2" type="ORF">HMPREF0658_1915</name>
</gene>
<dbReference type="AlphaFoldDB" id="E0NUR0"/>
<keyword evidence="1" id="KW-0732">Signal</keyword>
<dbReference type="Proteomes" id="UP000004394">
    <property type="component" value="Unassembled WGS sequence"/>
</dbReference>
<dbReference type="OrthoDB" id="9789742at2"/>
<dbReference type="EMBL" id="AEEI01000053">
    <property type="protein sequence ID" value="EFM01167.1"/>
    <property type="molecule type" value="Genomic_DNA"/>
</dbReference>
<dbReference type="RefSeq" id="WP_006950266.1">
    <property type="nucleotide sequence ID" value="NZ_BAJI01000012.1"/>
</dbReference>
<name>E0NUR0_9BACT</name>
<sequence length="229" mass="25633">MKKIQILMAILLMAGIAAHAQKKTVNLTQAGTLGTQLTETDKKTTTDIVVTGAINPTDIAVLANMSRTYVLQRIDLSQASWTKEAPKDPVLDNPEEYFLPMVGILGKPMEPDGFTYEEKTMGHKRNPKSMPGFWMFDTGKTLFPLTGYMNGWDGKIDEAVIKSTNPDYIHSPQVRAWIEGMGYELTGTRGDGDDIFFNSNTKVWVLLHYTPYNKSDYPGVHFSLVTYQD</sequence>
<organism evidence="2 3">
    <name type="scientific">Hoylesella marshii DSM 16973 = JCM 13450</name>
    <dbReference type="NCBI Taxonomy" id="862515"/>
    <lineage>
        <taxon>Bacteria</taxon>
        <taxon>Pseudomonadati</taxon>
        <taxon>Bacteroidota</taxon>
        <taxon>Bacteroidia</taxon>
        <taxon>Bacteroidales</taxon>
        <taxon>Prevotellaceae</taxon>
        <taxon>Hoylesella</taxon>
    </lineage>
</organism>
<dbReference type="InterPro" id="IPR032675">
    <property type="entry name" value="LRR_dom_sf"/>
</dbReference>
<evidence type="ECO:0000256" key="1">
    <source>
        <dbReference type="SAM" id="SignalP"/>
    </source>
</evidence>
<accession>E0NUR0</accession>
<protein>
    <submittedName>
        <fullName evidence="2">Uncharacterized protein</fullName>
    </submittedName>
</protein>
<dbReference type="BioCyc" id="PMAR862515-HMP:GMOO-1941-MONOMER"/>
<feature type="chain" id="PRO_5003138331" evidence="1">
    <location>
        <begin position="21"/>
        <end position="229"/>
    </location>
</feature>
<evidence type="ECO:0000313" key="3">
    <source>
        <dbReference type="Proteomes" id="UP000004394"/>
    </source>
</evidence>
<dbReference type="Gene3D" id="3.80.10.10">
    <property type="entry name" value="Ribonuclease Inhibitor"/>
    <property type="match status" value="1"/>
</dbReference>
<feature type="signal peptide" evidence="1">
    <location>
        <begin position="1"/>
        <end position="20"/>
    </location>
</feature>
<keyword evidence="3" id="KW-1185">Reference proteome</keyword>
<dbReference type="STRING" id="862515.HMPREF0658_1915"/>
<evidence type="ECO:0000313" key="2">
    <source>
        <dbReference type="EMBL" id="EFM01167.1"/>
    </source>
</evidence>